<dbReference type="AlphaFoldDB" id="A0A6A8V6W0"/>
<name>A0A6A8V6W0_STRPA</name>
<organism evidence="1">
    <name type="scientific">Streptococcus parasanguinis</name>
    <dbReference type="NCBI Taxonomy" id="1318"/>
    <lineage>
        <taxon>Bacteria</taxon>
        <taxon>Bacillati</taxon>
        <taxon>Bacillota</taxon>
        <taxon>Bacilli</taxon>
        <taxon>Lactobacillales</taxon>
        <taxon>Streptococcaceae</taxon>
        <taxon>Streptococcus</taxon>
    </lineage>
</organism>
<gene>
    <name evidence="1" type="ORF">GMC90_05820</name>
</gene>
<comment type="caution">
    <text evidence="1">The sequence shown here is derived from an EMBL/GenBank/DDBJ whole genome shotgun (WGS) entry which is preliminary data.</text>
</comment>
<dbReference type="EMBL" id="WMZE01000002">
    <property type="protein sequence ID" value="MTS01344.1"/>
    <property type="molecule type" value="Genomic_DNA"/>
</dbReference>
<accession>A0A6A8V6W0</accession>
<protein>
    <submittedName>
        <fullName evidence="1">Uncharacterized protein</fullName>
    </submittedName>
</protein>
<proteinExistence type="predicted"/>
<evidence type="ECO:0000313" key="1">
    <source>
        <dbReference type="EMBL" id="MTS01344.1"/>
    </source>
</evidence>
<dbReference type="RefSeq" id="WP_155214265.1">
    <property type="nucleotide sequence ID" value="NZ_WMZE01000002.1"/>
</dbReference>
<sequence length="57" mass="6831">MKMYVVRKYHGHSSWIDPKHLAEYTEAEFQTRHEALAHCERLKGKGIVEIYQREVTE</sequence>
<reference evidence="1" key="1">
    <citation type="journal article" date="2019" name="Nat. Med.">
        <title>A library of human gut bacterial isolates paired with longitudinal multiomics data enables mechanistic microbiome research.</title>
        <authorList>
            <person name="Poyet M."/>
            <person name="Groussin M."/>
            <person name="Gibbons S.M."/>
            <person name="Avila-Pacheco J."/>
            <person name="Jiang X."/>
            <person name="Kearney S.M."/>
            <person name="Perrotta A.R."/>
            <person name="Berdy B."/>
            <person name="Zhao S."/>
            <person name="Lieberman T.D."/>
            <person name="Swanson P.K."/>
            <person name="Smith M."/>
            <person name="Roesemann S."/>
            <person name="Alexander J.E."/>
            <person name="Rich S.A."/>
            <person name="Livny J."/>
            <person name="Vlamakis H."/>
            <person name="Clish C."/>
            <person name="Bullock K."/>
            <person name="Deik A."/>
            <person name="Scott J."/>
            <person name="Pierce K.A."/>
            <person name="Xavier R.J."/>
            <person name="Alm E.J."/>
        </authorList>
    </citation>
    <scope>NUCLEOTIDE SEQUENCE</scope>
    <source>
        <strain evidence="1">BIOML-A6</strain>
    </source>
</reference>